<dbReference type="SUPFAM" id="SSF56112">
    <property type="entry name" value="Protein kinase-like (PK-like)"/>
    <property type="match status" value="1"/>
</dbReference>
<dbReference type="InterPro" id="IPR002575">
    <property type="entry name" value="Aminoglycoside_PTrfase"/>
</dbReference>
<protein>
    <recommendedName>
        <fullName evidence="1">Aminoglycoside phosphotransferase domain-containing protein</fullName>
    </recommendedName>
</protein>
<evidence type="ECO:0000313" key="2">
    <source>
        <dbReference type="EMBL" id="GAA3224392.1"/>
    </source>
</evidence>
<name>A0ABP6QF57_9ACTN</name>
<dbReference type="Pfam" id="PF01636">
    <property type="entry name" value="APH"/>
    <property type="match status" value="1"/>
</dbReference>
<comment type="caution">
    <text evidence="2">The sequence shown here is derived from an EMBL/GenBank/DDBJ whole genome shotgun (WGS) entry which is preliminary data.</text>
</comment>
<evidence type="ECO:0000259" key="1">
    <source>
        <dbReference type="Pfam" id="PF01636"/>
    </source>
</evidence>
<gene>
    <name evidence="2" type="ORF">GCM10010468_51380</name>
</gene>
<proteinExistence type="predicted"/>
<dbReference type="Gene3D" id="3.90.1200.10">
    <property type="match status" value="1"/>
</dbReference>
<organism evidence="2 3">
    <name type="scientific">Actinocorallia longicatena</name>
    <dbReference type="NCBI Taxonomy" id="111803"/>
    <lineage>
        <taxon>Bacteria</taxon>
        <taxon>Bacillati</taxon>
        <taxon>Actinomycetota</taxon>
        <taxon>Actinomycetes</taxon>
        <taxon>Streptosporangiales</taxon>
        <taxon>Thermomonosporaceae</taxon>
        <taxon>Actinocorallia</taxon>
    </lineage>
</organism>
<dbReference type="EMBL" id="BAAAUV010000014">
    <property type="protein sequence ID" value="GAA3224392.1"/>
    <property type="molecule type" value="Genomic_DNA"/>
</dbReference>
<sequence length="264" mass="28565">MLRTAWTDLPANVRTAVREQTGHVLEEAPTRFGARAALTSTLTTKSGPVFVKAAQAGSPFLAGLRTEQAVNPHVKHLAAPLLWTVETDGWLVLGFEHAAGTHQFYEPGSAALAALTRLLHDLADLLCPGVVTKPVGAKWAGGDGLLTEAMDGDALLHTDLNPANLLLAGDGRAVAVDWAWASRGAPWVEIALLIPRLISYGHTAEQAEQWATQFPAWRQAPGTALDAFATENLRRWQEAKTGDPAWLAEMADSAQQWILHRRQR</sequence>
<dbReference type="RefSeq" id="WP_344832928.1">
    <property type="nucleotide sequence ID" value="NZ_BAAAUV010000014.1"/>
</dbReference>
<feature type="domain" description="Aminoglycoside phosphotransferase" evidence="1">
    <location>
        <begin position="154"/>
        <end position="219"/>
    </location>
</feature>
<dbReference type="Proteomes" id="UP001501237">
    <property type="component" value="Unassembled WGS sequence"/>
</dbReference>
<accession>A0ABP6QF57</accession>
<dbReference type="InterPro" id="IPR011009">
    <property type="entry name" value="Kinase-like_dom_sf"/>
</dbReference>
<reference evidence="3" key="1">
    <citation type="journal article" date="2019" name="Int. J. Syst. Evol. Microbiol.">
        <title>The Global Catalogue of Microorganisms (GCM) 10K type strain sequencing project: providing services to taxonomists for standard genome sequencing and annotation.</title>
        <authorList>
            <consortium name="The Broad Institute Genomics Platform"/>
            <consortium name="The Broad Institute Genome Sequencing Center for Infectious Disease"/>
            <person name="Wu L."/>
            <person name="Ma J."/>
        </authorList>
    </citation>
    <scope>NUCLEOTIDE SEQUENCE [LARGE SCALE GENOMIC DNA]</scope>
    <source>
        <strain evidence="3">JCM 9377</strain>
    </source>
</reference>
<evidence type="ECO:0000313" key="3">
    <source>
        <dbReference type="Proteomes" id="UP001501237"/>
    </source>
</evidence>
<keyword evidence="3" id="KW-1185">Reference proteome</keyword>